<evidence type="ECO:0000259" key="2">
    <source>
        <dbReference type="Pfam" id="PF09084"/>
    </source>
</evidence>
<name>A0ABZ3D843_9PROT</name>
<reference evidence="3 4" key="1">
    <citation type="submission" date="2024-04" db="EMBL/GenBank/DDBJ databases">
        <title>Complete genome sequence of Nguyenibacter vanlangesis HBCM-1154, a strain capable of nitrogen fixation, IAA production, and phosphorus solubilization isolated from sugarcane soil.</title>
        <authorList>
            <person name="MY HANH P."/>
        </authorList>
    </citation>
    <scope>NUCLEOTIDE SEQUENCE [LARGE SCALE GENOMIC DNA]</scope>
    <source>
        <strain evidence="3 4">HBCM 1154</strain>
    </source>
</reference>
<dbReference type="PROSITE" id="PS51318">
    <property type="entry name" value="TAT"/>
    <property type="match status" value="1"/>
</dbReference>
<accession>A0ABZ3D843</accession>
<dbReference type="InterPro" id="IPR027939">
    <property type="entry name" value="NMT1/THI5"/>
</dbReference>
<keyword evidence="1" id="KW-0732">Signal</keyword>
<dbReference type="RefSeq" id="WP_342629302.1">
    <property type="nucleotide sequence ID" value="NZ_CP152276.1"/>
</dbReference>
<dbReference type="PANTHER" id="PTHR31528:SF3">
    <property type="entry name" value="THIAMINE BIOSYNTHESIS PROTEIN HI_0357-RELATED"/>
    <property type="match status" value="1"/>
</dbReference>
<organism evidence="3 4">
    <name type="scientific">Nguyenibacter vanlangensis</name>
    <dbReference type="NCBI Taxonomy" id="1216886"/>
    <lineage>
        <taxon>Bacteria</taxon>
        <taxon>Pseudomonadati</taxon>
        <taxon>Pseudomonadota</taxon>
        <taxon>Alphaproteobacteria</taxon>
        <taxon>Acetobacterales</taxon>
        <taxon>Acetobacteraceae</taxon>
        <taxon>Nguyenibacter</taxon>
    </lineage>
</organism>
<dbReference type="EMBL" id="CP152276">
    <property type="protein sequence ID" value="XAE43971.1"/>
    <property type="molecule type" value="Genomic_DNA"/>
</dbReference>
<evidence type="ECO:0000256" key="1">
    <source>
        <dbReference type="SAM" id="SignalP"/>
    </source>
</evidence>
<proteinExistence type="predicted"/>
<dbReference type="PANTHER" id="PTHR31528">
    <property type="entry name" value="4-AMINO-5-HYDROXYMETHYL-2-METHYLPYRIMIDINE PHOSPHATE SYNTHASE THI11-RELATED"/>
    <property type="match status" value="1"/>
</dbReference>
<feature type="domain" description="SsuA/THI5-like" evidence="2">
    <location>
        <begin position="43"/>
        <end position="245"/>
    </location>
</feature>
<keyword evidence="4" id="KW-1185">Reference proteome</keyword>
<dbReference type="SUPFAM" id="SSF53850">
    <property type="entry name" value="Periplasmic binding protein-like II"/>
    <property type="match status" value="1"/>
</dbReference>
<dbReference type="Proteomes" id="UP001449795">
    <property type="component" value="Chromosome"/>
</dbReference>
<evidence type="ECO:0000313" key="4">
    <source>
        <dbReference type="Proteomes" id="UP001449795"/>
    </source>
</evidence>
<dbReference type="Pfam" id="PF09084">
    <property type="entry name" value="NMT1"/>
    <property type="match status" value="1"/>
</dbReference>
<sequence>MTLTRRAALSAAVTIAGAAAPAARRARAGTPVRLVLSWFAQAEVGGFYQALARGYYADRGLDVRIAMGGPQVNAMQLLLAGQADFATGYDFQTLRGIAAGMPLLTVAASFQHDQQGLMTHESVTALAMLRGHPILIAGTAHATFWPWLRARYGFSDAQLGAYTFNLQPFFHDPAMAVQAYASSEPYQAALHGVPVRFFPFAAIGYPPYGTPLLTTRAFAAANDSLTADFVAASLAGWRDYLRAPEIGNALIKKDNPRMTDGQLAFGVRGLAATRAVDGGDAARLGIGAMTEARWQATRDFMVGNALLPAAADWRAAFTTRYVARAKVMPL</sequence>
<dbReference type="Gene3D" id="3.40.190.10">
    <property type="entry name" value="Periplasmic binding protein-like II"/>
    <property type="match status" value="2"/>
</dbReference>
<gene>
    <name evidence="3" type="ORF">AAC691_05930</name>
</gene>
<dbReference type="InterPro" id="IPR006311">
    <property type="entry name" value="TAT_signal"/>
</dbReference>
<feature type="chain" id="PRO_5046253044" evidence="1">
    <location>
        <begin position="19"/>
        <end position="330"/>
    </location>
</feature>
<feature type="signal peptide" evidence="1">
    <location>
        <begin position="1"/>
        <end position="18"/>
    </location>
</feature>
<dbReference type="InterPro" id="IPR015168">
    <property type="entry name" value="SsuA/THI5"/>
</dbReference>
<evidence type="ECO:0000313" key="3">
    <source>
        <dbReference type="EMBL" id="XAE43971.1"/>
    </source>
</evidence>
<protein>
    <submittedName>
        <fullName evidence="3">ABC transporter substrate-binding protein</fullName>
    </submittedName>
</protein>